<keyword evidence="2" id="KW-1185">Reference proteome</keyword>
<dbReference type="EMBL" id="WWBZ02000016">
    <property type="protein sequence ID" value="KAF4309555.1"/>
    <property type="molecule type" value="Genomic_DNA"/>
</dbReference>
<dbReference type="AlphaFoldDB" id="A0A8H4IY45"/>
<dbReference type="OrthoDB" id="37659at2759"/>
<gene>
    <name evidence="1" type="ORF">GTA08_BOTSDO03033</name>
</gene>
<evidence type="ECO:0000313" key="1">
    <source>
        <dbReference type="EMBL" id="KAF4309555.1"/>
    </source>
</evidence>
<reference evidence="1" key="1">
    <citation type="submission" date="2020-04" db="EMBL/GenBank/DDBJ databases">
        <title>Genome Assembly and Annotation of Botryosphaeria dothidea sdau 11-99, a Latent Pathogen of Apple Fruit Ring Rot in China.</title>
        <authorList>
            <person name="Yu C."/>
            <person name="Diao Y."/>
            <person name="Lu Q."/>
            <person name="Zhao J."/>
            <person name="Cui S."/>
            <person name="Peng C."/>
            <person name="He B."/>
            <person name="Liu H."/>
        </authorList>
    </citation>
    <scope>NUCLEOTIDE SEQUENCE [LARGE SCALE GENOMIC DNA]</scope>
    <source>
        <strain evidence="1">Sdau11-99</strain>
    </source>
</reference>
<accession>A0A8H4IY45</accession>
<protein>
    <submittedName>
        <fullName evidence="1">Uncharacterized protein</fullName>
    </submittedName>
</protein>
<evidence type="ECO:0000313" key="2">
    <source>
        <dbReference type="Proteomes" id="UP000572817"/>
    </source>
</evidence>
<organism evidence="1 2">
    <name type="scientific">Botryosphaeria dothidea</name>
    <dbReference type="NCBI Taxonomy" id="55169"/>
    <lineage>
        <taxon>Eukaryota</taxon>
        <taxon>Fungi</taxon>
        <taxon>Dikarya</taxon>
        <taxon>Ascomycota</taxon>
        <taxon>Pezizomycotina</taxon>
        <taxon>Dothideomycetes</taxon>
        <taxon>Dothideomycetes incertae sedis</taxon>
        <taxon>Botryosphaeriales</taxon>
        <taxon>Botryosphaeriaceae</taxon>
        <taxon>Botryosphaeria</taxon>
    </lineage>
</organism>
<comment type="caution">
    <text evidence="1">The sequence shown here is derived from an EMBL/GenBank/DDBJ whole genome shotgun (WGS) entry which is preliminary data.</text>
</comment>
<proteinExistence type="predicted"/>
<sequence length="169" mass="18964">MSSERDQQLVVDDAAAQQASPMCVSILVFKGEPLDYQRHRHTALSFRPLFVENPDGSAGNTLVVHITGPPGELGFQVWDKYDASQDLGRTLVKDVLVGTLRKETTKSEVVQLLAGVPIENSDREFNCQTWVEKGMRLLREMEWLSEEEVEQGLDCMIDCILEAEEEPEG</sequence>
<dbReference type="Proteomes" id="UP000572817">
    <property type="component" value="Unassembled WGS sequence"/>
</dbReference>
<name>A0A8H4IY45_9PEZI</name>